<sequence>MSTKVSQNVSHSAKTQDSGSGKRSREGDEGPLKFEKGQIIGKHWTFESKVNEGGFGAIYEVKHVKKSGRFAMKLSLTAKKDMDKLMIIEVSVLRKLSGQSIYFPKYEDTGHVKGYRFVVMELLGPSLSDLQDSMPGEKFSLSTIVRVGIQMLNAIEAMHGMYFIHRDIKPGNVAIGVKNKTQVYLFDFGLARRFVELDEKAGKIRVRPPRTNAPFRGTYHYCSVQQHDYQDSCRRDDLWAMMYTLIEFRTRILPWEHEKEKKSIAECKRKTPFPVLLQGCPVLFEHILRYLDRLKYHHRPCYDFIRKAFKKILTVRRMDPHDPYDWEINQKPKPRRDKHRVSLKAVFDGAYTTTNATKMSIGSESSSEASLAETKDEEIEGDLIPSHKKEDEDPSKEYTEPDPRHKK</sequence>
<dbReference type="EMBL" id="CAJFCV020000001">
    <property type="protein sequence ID" value="CAG9087397.1"/>
    <property type="molecule type" value="Genomic_DNA"/>
</dbReference>
<dbReference type="PANTHER" id="PTHR11909">
    <property type="entry name" value="CASEIN KINASE-RELATED"/>
    <property type="match status" value="1"/>
</dbReference>
<dbReference type="InterPro" id="IPR000719">
    <property type="entry name" value="Prot_kinase_dom"/>
</dbReference>
<dbReference type="Proteomes" id="UP000659654">
    <property type="component" value="Unassembled WGS sequence"/>
</dbReference>
<dbReference type="InterPro" id="IPR011009">
    <property type="entry name" value="Kinase-like_dom_sf"/>
</dbReference>
<dbReference type="SUPFAM" id="SSF56112">
    <property type="entry name" value="Protein kinase-like (PK-like)"/>
    <property type="match status" value="1"/>
</dbReference>
<dbReference type="OrthoDB" id="5979581at2759"/>
<evidence type="ECO:0000313" key="4">
    <source>
        <dbReference type="Proteomes" id="UP000095284"/>
    </source>
</evidence>
<evidence type="ECO:0000313" key="3">
    <source>
        <dbReference type="EMBL" id="CAD5210979.1"/>
    </source>
</evidence>
<dbReference type="SMR" id="A0A1I7SEA7"/>
<reference evidence="3" key="2">
    <citation type="submission" date="2020-09" db="EMBL/GenBank/DDBJ databases">
        <authorList>
            <person name="Kikuchi T."/>
        </authorList>
    </citation>
    <scope>NUCLEOTIDE SEQUENCE</scope>
    <source>
        <strain evidence="3">Ka4C1</strain>
    </source>
</reference>
<name>A0A1I7SEA7_BURXY</name>
<dbReference type="EMBL" id="CAJFDI010000001">
    <property type="protein sequence ID" value="CAD5210979.1"/>
    <property type="molecule type" value="Genomic_DNA"/>
</dbReference>
<dbReference type="Gene3D" id="1.10.510.10">
    <property type="entry name" value="Transferase(Phosphotransferase) domain 1"/>
    <property type="match status" value="1"/>
</dbReference>
<feature type="compositionally biased region" description="Basic and acidic residues" evidence="1">
    <location>
        <begin position="385"/>
        <end position="407"/>
    </location>
</feature>
<evidence type="ECO:0000256" key="1">
    <source>
        <dbReference type="SAM" id="MobiDB-lite"/>
    </source>
</evidence>
<feature type="compositionally biased region" description="Polar residues" evidence="1">
    <location>
        <begin position="1"/>
        <end position="21"/>
    </location>
</feature>
<reference evidence="6" key="1">
    <citation type="submission" date="2016-11" db="UniProtKB">
        <authorList>
            <consortium name="WormBaseParasite"/>
        </authorList>
    </citation>
    <scope>IDENTIFICATION</scope>
</reference>
<dbReference type="Proteomes" id="UP000582659">
    <property type="component" value="Unassembled WGS sequence"/>
</dbReference>
<dbReference type="Pfam" id="PF00069">
    <property type="entry name" value="Pkinase"/>
    <property type="match status" value="1"/>
</dbReference>
<keyword evidence="5" id="KW-1185">Reference proteome</keyword>
<feature type="region of interest" description="Disordered" evidence="1">
    <location>
        <begin position="357"/>
        <end position="407"/>
    </location>
</feature>
<accession>A0A1I7SEA7</accession>
<dbReference type="PROSITE" id="PS50011">
    <property type="entry name" value="PROTEIN_KINASE_DOM"/>
    <property type="match status" value="1"/>
</dbReference>
<organism evidence="4 6">
    <name type="scientific">Bursaphelenchus xylophilus</name>
    <name type="common">Pinewood nematode worm</name>
    <name type="synonym">Aphelenchoides xylophilus</name>
    <dbReference type="NCBI Taxonomy" id="6326"/>
    <lineage>
        <taxon>Eukaryota</taxon>
        <taxon>Metazoa</taxon>
        <taxon>Ecdysozoa</taxon>
        <taxon>Nematoda</taxon>
        <taxon>Chromadorea</taxon>
        <taxon>Rhabditida</taxon>
        <taxon>Tylenchina</taxon>
        <taxon>Tylenchomorpha</taxon>
        <taxon>Aphelenchoidea</taxon>
        <taxon>Aphelenchoididae</taxon>
        <taxon>Bursaphelenchus</taxon>
    </lineage>
</organism>
<gene>
    <name evidence="3" type="ORF">BXYJ_LOCUS2199</name>
</gene>
<evidence type="ECO:0000313" key="6">
    <source>
        <dbReference type="WBParaSite" id="BXY_1136600.1"/>
    </source>
</evidence>
<evidence type="ECO:0000313" key="5">
    <source>
        <dbReference type="Proteomes" id="UP000659654"/>
    </source>
</evidence>
<dbReference type="GO" id="GO:0004672">
    <property type="term" value="F:protein kinase activity"/>
    <property type="evidence" value="ECO:0007669"/>
    <property type="project" value="InterPro"/>
</dbReference>
<feature type="domain" description="Protein kinase" evidence="2">
    <location>
        <begin position="44"/>
        <end position="313"/>
    </location>
</feature>
<dbReference type="Proteomes" id="UP000095284">
    <property type="component" value="Unplaced"/>
</dbReference>
<feature type="compositionally biased region" description="Low complexity" evidence="1">
    <location>
        <begin position="363"/>
        <end position="372"/>
    </location>
</feature>
<dbReference type="GO" id="GO:0005524">
    <property type="term" value="F:ATP binding"/>
    <property type="evidence" value="ECO:0007669"/>
    <property type="project" value="InterPro"/>
</dbReference>
<dbReference type="AlphaFoldDB" id="A0A1I7SEA7"/>
<feature type="region of interest" description="Disordered" evidence="1">
    <location>
        <begin position="1"/>
        <end position="32"/>
    </location>
</feature>
<dbReference type="WBParaSite" id="BXY_1136600.1">
    <property type="protein sequence ID" value="BXY_1136600.1"/>
    <property type="gene ID" value="BXY_1136600"/>
</dbReference>
<evidence type="ECO:0000259" key="2">
    <source>
        <dbReference type="PROSITE" id="PS50011"/>
    </source>
</evidence>
<protein>
    <submittedName>
        <fullName evidence="3">(pine wood nematode) hypothetical protein</fullName>
    </submittedName>
    <submittedName>
        <fullName evidence="6">Protein kinase domain-containing protein</fullName>
    </submittedName>
</protein>
<feature type="compositionally biased region" description="Basic and acidic residues" evidence="1">
    <location>
        <begin position="23"/>
        <end position="32"/>
    </location>
</feature>
<dbReference type="InterPro" id="IPR050235">
    <property type="entry name" value="CK1_Ser-Thr_kinase"/>
</dbReference>
<dbReference type="SMART" id="SM00220">
    <property type="entry name" value="S_TKc"/>
    <property type="match status" value="1"/>
</dbReference>
<proteinExistence type="predicted"/>